<name>A0A8H6XSV5_9AGAR</name>
<gene>
    <name evidence="1" type="ORF">MVEN_01604400</name>
</gene>
<reference evidence="1" key="1">
    <citation type="submission" date="2020-05" db="EMBL/GenBank/DDBJ databases">
        <title>Mycena genomes resolve the evolution of fungal bioluminescence.</title>
        <authorList>
            <person name="Tsai I.J."/>
        </authorList>
    </citation>
    <scope>NUCLEOTIDE SEQUENCE</scope>
    <source>
        <strain evidence="1">CCC161011</strain>
    </source>
</reference>
<keyword evidence="2" id="KW-1185">Reference proteome</keyword>
<dbReference type="Proteomes" id="UP000620124">
    <property type="component" value="Unassembled WGS sequence"/>
</dbReference>
<protein>
    <submittedName>
        <fullName evidence="1">L-aminoadipate-semialdehyde dehydrogenase</fullName>
    </submittedName>
</protein>
<evidence type="ECO:0000313" key="2">
    <source>
        <dbReference type="Proteomes" id="UP000620124"/>
    </source>
</evidence>
<organism evidence="1 2">
    <name type="scientific">Mycena venus</name>
    <dbReference type="NCBI Taxonomy" id="2733690"/>
    <lineage>
        <taxon>Eukaryota</taxon>
        <taxon>Fungi</taxon>
        <taxon>Dikarya</taxon>
        <taxon>Basidiomycota</taxon>
        <taxon>Agaricomycotina</taxon>
        <taxon>Agaricomycetes</taxon>
        <taxon>Agaricomycetidae</taxon>
        <taxon>Agaricales</taxon>
        <taxon>Marasmiineae</taxon>
        <taxon>Mycenaceae</taxon>
        <taxon>Mycena</taxon>
    </lineage>
</organism>
<accession>A0A8H6XSV5</accession>
<proteinExistence type="predicted"/>
<sequence length="282" mass="32534">MSLDLQVPEELLLEIVQHLPKETLQYVSLAHRTLRHISRPFLFADFVFHPYGMRYMPADRSRVRWPEADDPMCLHDEAQDHEVERLKFWSSSGIAPFVRSCSIIPLNSRDWAEQKAADTPTALLDIFFERLPHFAGIHHFHAYMVHFTQIGLANLCGLPRLTRLQIIQCRSPEPLDCSSLELPRIRAFELQHVLYYKPALDLWMRLLRRGQLAEVDLAFAPVCLTRIAQNLPVFSHANKLTLRSLRVGDNLMPPALPSVLPILRKFPNATNFVMEGRWGEKG</sequence>
<comment type="caution">
    <text evidence="1">The sequence shown here is derived from an EMBL/GenBank/DDBJ whole genome shotgun (WGS) entry which is preliminary data.</text>
</comment>
<dbReference type="AlphaFoldDB" id="A0A8H6XSV5"/>
<evidence type="ECO:0000313" key="1">
    <source>
        <dbReference type="EMBL" id="KAF7345829.1"/>
    </source>
</evidence>
<dbReference type="OrthoDB" id="2864564at2759"/>
<dbReference type="EMBL" id="JACAZI010000013">
    <property type="protein sequence ID" value="KAF7345829.1"/>
    <property type="molecule type" value="Genomic_DNA"/>
</dbReference>